<dbReference type="InterPro" id="IPR013747">
    <property type="entry name" value="ACP_syn_III_C"/>
</dbReference>
<dbReference type="GO" id="GO:0016746">
    <property type="term" value="F:acyltransferase activity"/>
    <property type="evidence" value="ECO:0007669"/>
    <property type="project" value="UniProtKB-KW"/>
</dbReference>
<keyword evidence="2" id="KW-0012">Acyltransferase</keyword>
<name>A0A3P2A5S8_9NEIS</name>
<keyword evidence="5" id="KW-1185">Reference proteome</keyword>
<dbReference type="InterPro" id="IPR016039">
    <property type="entry name" value="Thiolase-like"/>
</dbReference>
<feature type="domain" description="Beta-ketoacyl-[acyl-carrier-protein] synthase III C-terminal" evidence="3">
    <location>
        <begin position="292"/>
        <end position="367"/>
    </location>
</feature>
<dbReference type="SUPFAM" id="SSF53901">
    <property type="entry name" value="Thiolase-like"/>
    <property type="match status" value="1"/>
</dbReference>
<evidence type="ECO:0000256" key="1">
    <source>
        <dbReference type="ARBA" id="ARBA00022679"/>
    </source>
</evidence>
<evidence type="ECO:0000256" key="2">
    <source>
        <dbReference type="ARBA" id="ARBA00023315"/>
    </source>
</evidence>
<proteinExistence type="predicted"/>
<dbReference type="GO" id="GO:0044550">
    <property type="term" value="P:secondary metabolite biosynthetic process"/>
    <property type="evidence" value="ECO:0007669"/>
    <property type="project" value="TreeGrafter"/>
</dbReference>
<dbReference type="PANTHER" id="PTHR34069:SF3">
    <property type="entry name" value="ACYL-COA:ACYL-COA ALKYLTRANSFERASE"/>
    <property type="match status" value="1"/>
</dbReference>
<dbReference type="OrthoDB" id="2514738at2"/>
<reference evidence="4 5" key="1">
    <citation type="submission" date="2018-11" db="EMBL/GenBank/DDBJ databases">
        <title>Genomes From Bacteria Associated with the Canine Oral Cavity: a Test Case for Automated Genome-Based Taxonomic Assignment.</title>
        <authorList>
            <person name="Coil D.A."/>
            <person name="Jospin G."/>
            <person name="Darling A.E."/>
            <person name="Wallis C."/>
            <person name="Davis I.J."/>
            <person name="Harris S."/>
            <person name="Eisen J.A."/>
            <person name="Holcombe L.J."/>
            <person name="O'Flynn C."/>
        </authorList>
    </citation>
    <scope>NUCLEOTIDE SEQUENCE [LARGE SCALE GENOMIC DNA]</scope>
    <source>
        <strain evidence="4 5">COT-280</strain>
    </source>
</reference>
<dbReference type="PANTHER" id="PTHR34069">
    <property type="entry name" value="3-OXOACYL-[ACYL-CARRIER-PROTEIN] SYNTHASE 3"/>
    <property type="match status" value="1"/>
</dbReference>
<dbReference type="Proteomes" id="UP000269923">
    <property type="component" value="Unassembled WGS sequence"/>
</dbReference>
<comment type="caution">
    <text evidence="4">The sequence shown here is derived from an EMBL/GenBank/DDBJ whole genome shotgun (WGS) entry which is preliminary data.</text>
</comment>
<keyword evidence="1" id="KW-0808">Transferase</keyword>
<dbReference type="Pfam" id="PF08541">
    <property type="entry name" value="ACP_syn_III_C"/>
    <property type="match status" value="1"/>
</dbReference>
<protein>
    <submittedName>
        <fullName evidence="4">StlD/DarB family beta-ketosynthase</fullName>
    </submittedName>
</protein>
<evidence type="ECO:0000313" key="4">
    <source>
        <dbReference type="EMBL" id="RRD90817.1"/>
    </source>
</evidence>
<gene>
    <name evidence="4" type="ORF">EII21_04215</name>
</gene>
<sequence length="388" mass="42148">MIRNAVNALSDVYINGAAAFLPNRPVSNDEMEAVLGQIGGVPSRVRKMILRANGIRSRYYAVNPQTGAATHNAAQLAAEAIRALLAQGIDANTVSLLACATSYPDQIMPGHAAMVHGLLPEIPPCEIGSHAGVCAAGMGALLHAYRAIRCGGAGVAVACAAENASAVMRGTCFETAPRDWQQSTPELAFEQDFLRWMLSDGAGALALSSAPTTGRLNFKIRWIELFSYAGQMPVCMYAGADFDPQGQWRSFKERAADVPANILSVKQNVKLLNAEIIRHTVEKPLQALKDKYALHSKQIDWFLPHYSSEFFRERVAQGLDTIGLPIAADKWFTNLHQKGNTGSASIYIILEEFMRRSDIQTGDTVLCYVPESGRFSSSFMLLEAIDGR</sequence>
<dbReference type="STRING" id="1121352.GCA_000620925_01044"/>
<organism evidence="4 5">
    <name type="scientific">Conchiformibius steedae</name>
    <dbReference type="NCBI Taxonomy" id="153493"/>
    <lineage>
        <taxon>Bacteria</taxon>
        <taxon>Pseudomonadati</taxon>
        <taxon>Pseudomonadota</taxon>
        <taxon>Betaproteobacteria</taxon>
        <taxon>Neisseriales</taxon>
        <taxon>Neisseriaceae</taxon>
        <taxon>Conchiformibius</taxon>
    </lineage>
</organism>
<evidence type="ECO:0000313" key="5">
    <source>
        <dbReference type="Proteomes" id="UP000269923"/>
    </source>
</evidence>
<dbReference type="Gene3D" id="3.40.47.10">
    <property type="match status" value="2"/>
</dbReference>
<accession>A0A3P2A5S8</accession>
<dbReference type="CDD" id="cd00827">
    <property type="entry name" value="init_cond_enzymes"/>
    <property type="match status" value="1"/>
</dbReference>
<evidence type="ECO:0000259" key="3">
    <source>
        <dbReference type="Pfam" id="PF08541"/>
    </source>
</evidence>
<dbReference type="NCBIfam" id="NF005293">
    <property type="entry name" value="PRK06816.1"/>
    <property type="match status" value="1"/>
</dbReference>
<dbReference type="EMBL" id="RQYC01000004">
    <property type="protein sequence ID" value="RRD90817.1"/>
    <property type="molecule type" value="Genomic_DNA"/>
</dbReference>
<dbReference type="AlphaFoldDB" id="A0A3P2A5S8"/>